<keyword evidence="11" id="KW-1185">Reference proteome</keyword>
<feature type="compositionally biased region" description="Basic and acidic residues" evidence="6">
    <location>
        <begin position="120"/>
        <end position="137"/>
    </location>
</feature>
<feature type="compositionally biased region" description="Acidic residues" evidence="6">
    <location>
        <begin position="144"/>
        <end position="158"/>
    </location>
</feature>
<dbReference type="GO" id="GO:0004040">
    <property type="term" value="F:amidase activity"/>
    <property type="evidence" value="ECO:0007669"/>
    <property type="project" value="InterPro"/>
</dbReference>
<name>A0A1G9U4F5_9BACI</name>
<feature type="domain" description="GW" evidence="8">
    <location>
        <begin position="260"/>
        <end position="335"/>
    </location>
</feature>
<keyword evidence="4" id="KW-0378">Hydrolase</keyword>
<dbReference type="EMBL" id="FNHF01000003">
    <property type="protein sequence ID" value="SDM54869.1"/>
    <property type="molecule type" value="Genomic_DNA"/>
</dbReference>
<dbReference type="PROSITE" id="PS51780">
    <property type="entry name" value="GW"/>
    <property type="match status" value="1"/>
</dbReference>
<gene>
    <name evidence="10" type="ORF">SAMN05216244_2861</name>
</gene>
<feature type="domain" description="SH3b" evidence="9">
    <location>
        <begin position="837"/>
        <end position="899"/>
    </location>
</feature>
<evidence type="ECO:0000259" key="9">
    <source>
        <dbReference type="PROSITE" id="PS51781"/>
    </source>
</evidence>
<dbReference type="PANTHER" id="PTHR34408:SF1">
    <property type="entry name" value="GLYCOSYL HYDROLASE FAMILY 19 DOMAIN-CONTAINING PROTEIN HI_1415"/>
    <property type="match status" value="1"/>
</dbReference>
<feature type="compositionally biased region" description="Acidic residues" evidence="6">
    <location>
        <begin position="46"/>
        <end position="59"/>
    </location>
</feature>
<proteinExistence type="predicted"/>
<keyword evidence="5" id="KW-0961">Cell wall biogenesis/degradation</keyword>
<dbReference type="Pfam" id="PF01832">
    <property type="entry name" value="Glucosaminidase"/>
    <property type="match status" value="1"/>
</dbReference>
<keyword evidence="2" id="KW-0964">Secreted</keyword>
<dbReference type="Gene3D" id="2.30.30.40">
    <property type="entry name" value="SH3 Domains"/>
    <property type="match status" value="1"/>
</dbReference>
<evidence type="ECO:0000256" key="1">
    <source>
        <dbReference type="ARBA" id="ARBA00004613"/>
    </source>
</evidence>
<feature type="signal peptide" evidence="7">
    <location>
        <begin position="1"/>
        <end position="24"/>
    </location>
</feature>
<dbReference type="GO" id="GO:0005576">
    <property type="term" value="C:extracellular region"/>
    <property type="evidence" value="ECO:0007669"/>
    <property type="project" value="UniProtKB-SubCell"/>
</dbReference>
<dbReference type="Proteomes" id="UP000182347">
    <property type="component" value="Unassembled WGS sequence"/>
</dbReference>
<feature type="region of interest" description="Disordered" evidence="6">
    <location>
        <begin position="29"/>
        <end position="170"/>
    </location>
</feature>
<keyword evidence="3 7" id="KW-0732">Signal</keyword>
<dbReference type="Pfam" id="PF08239">
    <property type="entry name" value="SH3_3"/>
    <property type="match status" value="1"/>
</dbReference>
<organism evidence="10 11">
    <name type="scientific">Sediminibacillus halophilus</name>
    <dbReference type="NCBI Taxonomy" id="482461"/>
    <lineage>
        <taxon>Bacteria</taxon>
        <taxon>Bacillati</taxon>
        <taxon>Bacillota</taxon>
        <taxon>Bacilli</taxon>
        <taxon>Bacillales</taxon>
        <taxon>Bacillaceae</taxon>
        <taxon>Sediminibacillus</taxon>
    </lineage>
</organism>
<feature type="chain" id="PRO_5010245296" evidence="7">
    <location>
        <begin position="25"/>
        <end position="1112"/>
    </location>
</feature>
<protein>
    <submittedName>
        <fullName evidence="10">Bifunctional autolysin</fullName>
    </submittedName>
</protein>
<dbReference type="SMART" id="SM00047">
    <property type="entry name" value="LYZ2"/>
    <property type="match status" value="1"/>
</dbReference>
<dbReference type="InterPro" id="IPR038200">
    <property type="entry name" value="GW_dom_sf"/>
</dbReference>
<dbReference type="InterPro" id="IPR052354">
    <property type="entry name" value="Cell_Wall_Dynamics_Protein"/>
</dbReference>
<comment type="subcellular location">
    <subcellularLocation>
        <location evidence="1">Secreted</location>
    </subcellularLocation>
</comment>
<evidence type="ECO:0000256" key="4">
    <source>
        <dbReference type="ARBA" id="ARBA00022801"/>
    </source>
</evidence>
<dbReference type="SMART" id="SM00287">
    <property type="entry name" value="SH3b"/>
    <property type="match status" value="4"/>
</dbReference>
<dbReference type="STRING" id="482461.SAMN05216244_2861"/>
<evidence type="ECO:0000259" key="8">
    <source>
        <dbReference type="PROSITE" id="PS51780"/>
    </source>
</evidence>
<dbReference type="RefSeq" id="WP_074599937.1">
    <property type="nucleotide sequence ID" value="NZ_FNHF01000003.1"/>
</dbReference>
<feature type="compositionally biased region" description="Low complexity" evidence="6">
    <location>
        <begin position="60"/>
        <end position="79"/>
    </location>
</feature>
<dbReference type="GO" id="GO:0071555">
    <property type="term" value="P:cell wall organization"/>
    <property type="evidence" value="ECO:0007669"/>
    <property type="project" value="UniProtKB-KW"/>
</dbReference>
<evidence type="ECO:0000313" key="11">
    <source>
        <dbReference type="Proteomes" id="UP000182347"/>
    </source>
</evidence>
<feature type="compositionally biased region" description="Basic and acidic residues" evidence="6">
    <location>
        <begin position="84"/>
        <end position="97"/>
    </location>
</feature>
<dbReference type="InterPro" id="IPR025987">
    <property type="entry name" value="GW_dom"/>
</dbReference>
<evidence type="ECO:0000256" key="5">
    <source>
        <dbReference type="ARBA" id="ARBA00023316"/>
    </source>
</evidence>
<evidence type="ECO:0000256" key="3">
    <source>
        <dbReference type="ARBA" id="ARBA00022729"/>
    </source>
</evidence>
<evidence type="ECO:0000256" key="2">
    <source>
        <dbReference type="ARBA" id="ARBA00022525"/>
    </source>
</evidence>
<evidence type="ECO:0000313" key="10">
    <source>
        <dbReference type="EMBL" id="SDM54869.1"/>
    </source>
</evidence>
<dbReference type="OrthoDB" id="9816557at2"/>
<dbReference type="PROSITE" id="PS51781">
    <property type="entry name" value="SH3B"/>
    <property type="match status" value="1"/>
</dbReference>
<reference evidence="11" key="1">
    <citation type="submission" date="2016-10" db="EMBL/GenBank/DDBJ databases">
        <authorList>
            <person name="Varghese N."/>
            <person name="Submissions S."/>
        </authorList>
    </citation>
    <scope>NUCLEOTIDE SEQUENCE [LARGE SCALE GENOMIC DNA]</scope>
    <source>
        <strain evidence="11">CGMCC 1.6199</strain>
    </source>
</reference>
<feature type="compositionally biased region" description="Acidic residues" evidence="6">
    <location>
        <begin position="109"/>
        <end position="119"/>
    </location>
</feature>
<dbReference type="Pfam" id="PF13457">
    <property type="entry name" value="GW"/>
    <property type="match status" value="6"/>
</dbReference>
<dbReference type="InterPro" id="IPR003646">
    <property type="entry name" value="SH3-like_bac-type"/>
</dbReference>
<dbReference type="PANTHER" id="PTHR34408">
    <property type="entry name" value="FAMILY PROTEIN, PUTATIVE-RELATED"/>
    <property type="match status" value="1"/>
</dbReference>
<evidence type="ECO:0000256" key="7">
    <source>
        <dbReference type="SAM" id="SignalP"/>
    </source>
</evidence>
<sequence>MRKLALLLIVLLVFNVTAPYQALAVEGDESEQIEVPEGTQNSDSTEQLDEEVTSTEESVDSVSEGTDSSETGGSVNKDTASTEETDKTDDTLDKENIEDAENSSTDQNTSEEVDQEDEKVEEKAVDSEKSAEEEKQTETNQPNDDSETEGTTEDEESTSDSTEEKAEIQSFKMTEIEIPVESSTSRLGHLHGDAVIYSDLEDLSASVPVADTYTNAVYYIKKQAKLSGQTYYLISKKPSSSEGVVGWVKASDMQTFSHKTVDHQSKTFYIKGTGSAYSKAWGGSKDLVFGELTDYRNAEFKVNLTETVGDNVWYRGTLDGKTVWLHSSYVSTTQAADESATSRLGHLRGDAIIYYDLNDLSSSKPAADTYTNAVYYIKKQAILSGQKYYLISKEPSSVDGVVGWVEAQDMVTNSHKTADHDAKTFYIKGTGSAYSKAWGGSKDLIYENMTGYKNQEFKVNLTETVGENVWYRGELNGKTIWLHSSFVTNVKESTTSRLGHLREDSVIFDDLGDLSSYKPAADTYTNAVYYIKKQAELGGTTYYLISRKPSSTEGVVGWTKAKDMVTYSHKTADHNAKTFYIKGTGSAYSKVWGGSKDLVYEKMSDFRNLEFKVNLTEKVGENVWYRGKLNGKTVWLHSSYVSIAKETTTSRLGHLRGDAVIFDDLNDLTSSKPAADTYTNTVYYIKKQAELAGEKYYLISKEPSSVNGVVGWVKTSDMVTYSHKTADHESKTFYIKGTGSAYSKPWGGFKDLVYKDLSSYSDESFKVNLTEKVGNNVWYRGTLKGKTIWLHSSYVLNTPARQYTRYDISLAEAIVMQMKVNPQTDREYDSYVSKTYIKDGRVTADTLNVRGGPSTDYWVIGQLNEGDKVTVVNEKNGWYQIRYTESRQWVNASPEDTLEYLDPNNYINDPKQQFQFLDLSKSNVATASVLNNYLRGKGILDGKGATFLQAGNENGISEVYLVSHALLETGNGTADLAVGVPVDKNGNVTFVNGKPAKTSATVTTVYNMYGIHAFDSCPLTCGAKKAFNEGWNTPEKAIIGGANFIKDDYISSGKNTIYKMRWNPLSMEKYGYASGQYATDIGWASKQIYSMYNLYQQLDSYVLYLDIPKYRE</sequence>
<evidence type="ECO:0000256" key="6">
    <source>
        <dbReference type="SAM" id="MobiDB-lite"/>
    </source>
</evidence>
<dbReference type="InterPro" id="IPR002901">
    <property type="entry name" value="MGlyc_endo_b_GlcNAc-like_dom"/>
</dbReference>
<accession>A0A1G9U4F5</accession>
<dbReference type="AlphaFoldDB" id="A0A1G9U4F5"/>
<dbReference type="Gene3D" id="2.30.30.170">
    <property type="match status" value="8"/>
</dbReference>